<proteinExistence type="predicted"/>
<name>A0A0F4ESI0_9MYCO</name>
<evidence type="ECO:0000313" key="2">
    <source>
        <dbReference type="Proteomes" id="UP000053699"/>
    </source>
</evidence>
<organism evidence="1 2">
    <name type="scientific">Mycobacterium lepromatosis</name>
    <dbReference type="NCBI Taxonomy" id="480418"/>
    <lineage>
        <taxon>Bacteria</taxon>
        <taxon>Bacillati</taxon>
        <taxon>Actinomycetota</taxon>
        <taxon>Actinomycetes</taxon>
        <taxon>Mycobacteriales</taxon>
        <taxon>Mycobacteriaceae</taxon>
        <taxon>Mycobacterium</taxon>
    </lineage>
</organism>
<protein>
    <submittedName>
        <fullName evidence="1">Uncharacterized protein</fullName>
    </submittedName>
</protein>
<sequence>MSLSRLVLYPAGLRTVRSDLQRSLAGGDLEWVKELGRGARS</sequence>
<reference evidence="1 2" key="1">
    <citation type="journal article" date="2015" name="Proc. Natl. Acad. Sci. U.S.A.">
        <title>Insight into the evolution and origin of leprosy bacilli from the genome sequence of Mycobacterium lepromatosis.</title>
        <authorList>
            <person name="Singh P."/>
            <person name="Benjak A."/>
            <person name="Schuenemann V.J."/>
            <person name="Herbig A."/>
            <person name="Avanzi C."/>
            <person name="Busso P."/>
            <person name="Nieselt K."/>
            <person name="Krause J."/>
            <person name="Vera-Cabrera L."/>
            <person name="Cole S.T."/>
        </authorList>
    </citation>
    <scope>NUCLEOTIDE SEQUENCE [LARGE SCALE GENOMIC DNA]</scope>
    <source>
        <strain evidence="1 2">Mx1-22A</strain>
    </source>
</reference>
<dbReference type="AlphaFoldDB" id="A0A0F4ESI0"/>
<dbReference type="EMBL" id="JRPY01000014">
    <property type="protein sequence ID" value="KJX75789.1"/>
    <property type="molecule type" value="Genomic_DNA"/>
</dbReference>
<keyword evidence="2" id="KW-1185">Reference proteome</keyword>
<dbReference type="Proteomes" id="UP000053699">
    <property type="component" value="Unassembled WGS sequence"/>
</dbReference>
<evidence type="ECO:0000313" key="1">
    <source>
        <dbReference type="EMBL" id="KJX75789.1"/>
    </source>
</evidence>
<gene>
    <name evidence="1" type="ORF">MLPM_0217</name>
</gene>
<comment type="caution">
    <text evidence="1">The sequence shown here is derived from an EMBL/GenBank/DDBJ whole genome shotgun (WGS) entry which is preliminary data.</text>
</comment>
<accession>A0A0F4ESI0</accession>
<dbReference type="PATRIC" id="fig|480418.6.peg.5747"/>